<organism evidence="1 2">
    <name type="scientific">Pleuronectes platessa</name>
    <name type="common">European plaice</name>
    <dbReference type="NCBI Taxonomy" id="8262"/>
    <lineage>
        <taxon>Eukaryota</taxon>
        <taxon>Metazoa</taxon>
        <taxon>Chordata</taxon>
        <taxon>Craniata</taxon>
        <taxon>Vertebrata</taxon>
        <taxon>Euteleostomi</taxon>
        <taxon>Actinopterygii</taxon>
        <taxon>Neopterygii</taxon>
        <taxon>Teleostei</taxon>
        <taxon>Neoteleostei</taxon>
        <taxon>Acanthomorphata</taxon>
        <taxon>Carangaria</taxon>
        <taxon>Pleuronectiformes</taxon>
        <taxon>Pleuronectoidei</taxon>
        <taxon>Pleuronectidae</taxon>
        <taxon>Pleuronectes</taxon>
    </lineage>
</organism>
<evidence type="ECO:0000313" key="1">
    <source>
        <dbReference type="EMBL" id="CAB1431243.1"/>
    </source>
</evidence>
<sequence length="222" mass="24310">MSQELCVPVSSLPLAQIGDDIILQREFNRNEPRCHLFWPGTSLSLYSSPVPVHFATQTAAAGTGQSKPAVGITARLTLRKEDENTTVLSIHRGGRVGGESIEPSPVQYFCEQEEVGSRHELRPQYPPTQESGLSPILRSRQGETNLSSLCGEFDMSIQNMAVRCGVLGQEGREGNQQTFDTFQAVGVSMKQKRVKVLIGLLLAKCVNSMVKQGVRLLKAKQS</sequence>
<keyword evidence="2" id="KW-1185">Reference proteome</keyword>
<evidence type="ECO:0000313" key="2">
    <source>
        <dbReference type="Proteomes" id="UP001153269"/>
    </source>
</evidence>
<gene>
    <name evidence="1" type="ORF">PLEPLA_LOCUS19288</name>
</gene>
<proteinExistence type="predicted"/>
<name>A0A9N7UFX1_PLEPL</name>
<dbReference type="Proteomes" id="UP001153269">
    <property type="component" value="Unassembled WGS sequence"/>
</dbReference>
<reference evidence="1" key="1">
    <citation type="submission" date="2020-03" db="EMBL/GenBank/DDBJ databases">
        <authorList>
            <person name="Weist P."/>
        </authorList>
    </citation>
    <scope>NUCLEOTIDE SEQUENCE</scope>
</reference>
<dbReference type="EMBL" id="CADEAL010001324">
    <property type="protein sequence ID" value="CAB1431243.1"/>
    <property type="molecule type" value="Genomic_DNA"/>
</dbReference>
<dbReference type="AlphaFoldDB" id="A0A9N7UFX1"/>
<protein>
    <submittedName>
        <fullName evidence="1">Uncharacterized protein</fullName>
    </submittedName>
</protein>
<accession>A0A9N7UFX1</accession>
<comment type="caution">
    <text evidence="1">The sequence shown here is derived from an EMBL/GenBank/DDBJ whole genome shotgun (WGS) entry which is preliminary data.</text>
</comment>